<evidence type="ECO:0000313" key="2">
    <source>
        <dbReference type="Proteomes" id="UP001164746"/>
    </source>
</evidence>
<organism evidence="1 2">
    <name type="scientific">Mya arenaria</name>
    <name type="common">Soft-shell clam</name>
    <dbReference type="NCBI Taxonomy" id="6604"/>
    <lineage>
        <taxon>Eukaryota</taxon>
        <taxon>Metazoa</taxon>
        <taxon>Spiralia</taxon>
        <taxon>Lophotrochozoa</taxon>
        <taxon>Mollusca</taxon>
        <taxon>Bivalvia</taxon>
        <taxon>Autobranchia</taxon>
        <taxon>Heteroconchia</taxon>
        <taxon>Euheterodonta</taxon>
        <taxon>Imparidentia</taxon>
        <taxon>Neoheterodontei</taxon>
        <taxon>Myida</taxon>
        <taxon>Myoidea</taxon>
        <taxon>Myidae</taxon>
        <taxon>Mya</taxon>
    </lineage>
</organism>
<sequence length="112" mass="12114">LTATLPIHAQQQSRCVQLFDAGFRQCFRDLGGFELDIVFSLVTNETSSRLPPNLAPQKQNLIQMLCANRQQVGQCIGPLVTKTDPSCQQTDIGMMDGTVNSMVSGLANICGA</sequence>
<gene>
    <name evidence="1" type="ORF">MAR_004536</name>
</gene>
<dbReference type="Proteomes" id="UP001164746">
    <property type="component" value="Chromosome 9"/>
</dbReference>
<keyword evidence="2" id="KW-1185">Reference proteome</keyword>
<proteinExistence type="predicted"/>
<protein>
    <submittedName>
        <fullName evidence="1">Uncharacterized protein</fullName>
    </submittedName>
</protein>
<evidence type="ECO:0000313" key="1">
    <source>
        <dbReference type="EMBL" id="WAR14431.1"/>
    </source>
</evidence>
<feature type="non-terminal residue" evidence="1">
    <location>
        <position position="112"/>
    </location>
</feature>
<reference evidence="1" key="1">
    <citation type="submission" date="2022-11" db="EMBL/GenBank/DDBJ databases">
        <title>Centuries of genome instability and evolution in soft-shell clam transmissible cancer (bioRxiv).</title>
        <authorList>
            <person name="Hart S.F.M."/>
            <person name="Yonemitsu M.A."/>
            <person name="Giersch R.M."/>
            <person name="Beal B.F."/>
            <person name="Arriagada G."/>
            <person name="Davis B.W."/>
            <person name="Ostrander E.A."/>
            <person name="Goff S.P."/>
            <person name="Metzger M.J."/>
        </authorList>
    </citation>
    <scope>NUCLEOTIDE SEQUENCE</scope>
    <source>
        <strain evidence="1">MELC-2E11</strain>
        <tissue evidence="1">Siphon/mantle</tissue>
    </source>
</reference>
<name>A0ABY7F027_MYAAR</name>
<feature type="non-terminal residue" evidence="1">
    <location>
        <position position="1"/>
    </location>
</feature>
<accession>A0ABY7F027</accession>
<dbReference type="EMBL" id="CP111020">
    <property type="protein sequence ID" value="WAR14431.1"/>
    <property type="molecule type" value="Genomic_DNA"/>
</dbReference>